<dbReference type="CDD" id="cd04496">
    <property type="entry name" value="SSB_OBF"/>
    <property type="match status" value="1"/>
</dbReference>
<dbReference type="EMBL" id="BAAAUX010000001">
    <property type="protein sequence ID" value="GAA2773731.1"/>
    <property type="molecule type" value="Genomic_DNA"/>
</dbReference>
<keyword evidence="1 2" id="KW-0238">DNA-binding</keyword>
<accession>A0ABN3V137</accession>
<evidence type="ECO:0000256" key="1">
    <source>
        <dbReference type="ARBA" id="ARBA00023125"/>
    </source>
</evidence>
<evidence type="ECO:0000256" key="2">
    <source>
        <dbReference type="HAMAP-Rule" id="MF_00984"/>
    </source>
</evidence>
<dbReference type="InterPro" id="IPR012340">
    <property type="entry name" value="NA-bd_OB-fold"/>
</dbReference>
<dbReference type="PROSITE" id="PS50935">
    <property type="entry name" value="SSB"/>
    <property type="match status" value="1"/>
</dbReference>
<gene>
    <name evidence="5" type="ORF">GCM10010470_01840</name>
</gene>
<evidence type="ECO:0000313" key="6">
    <source>
        <dbReference type="Proteomes" id="UP001500979"/>
    </source>
</evidence>
<keyword evidence="6" id="KW-1185">Reference proteome</keyword>
<dbReference type="GO" id="GO:0003677">
    <property type="term" value="F:DNA binding"/>
    <property type="evidence" value="ECO:0007669"/>
    <property type="project" value="UniProtKB-KW"/>
</dbReference>
<comment type="caution">
    <text evidence="2">Lacks conserved residue(s) required for the propagation of feature annotation.</text>
</comment>
<dbReference type="InterPro" id="IPR011344">
    <property type="entry name" value="ssDNA-bd"/>
</dbReference>
<dbReference type="Pfam" id="PF00436">
    <property type="entry name" value="SSB"/>
    <property type="match status" value="1"/>
</dbReference>
<dbReference type="Gene3D" id="2.40.50.140">
    <property type="entry name" value="Nucleic acid-binding proteins"/>
    <property type="match status" value="1"/>
</dbReference>
<comment type="caution">
    <text evidence="5">The sequence shown here is derived from an EMBL/GenBank/DDBJ whole genome shotgun (WGS) entry which is preliminary data.</text>
</comment>
<dbReference type="InterPro" id="IPR000424">
    <property type="entry name" value="Primosome_PriB/ssb"/>
</dbReference>
<evidence type="ECO:0000313" key="5">
    <source>
        <dbReference type="EMBL" id="GAA2773731.1"/>
    </source>
</evidence>
<dbReference type="SUPFAM" id="SSF50249">
    <property type="entry name" value="Nucleic acid-binding proteins"/>
    <property type="match status" value="1"/>
</dbReference>
<organism evidence="5 6">
    <name type="scientific">Saccharopolyspora taberi</name>
    <dbReference type="NCBI Taxonomy" id="60895"/>
    <lineage>
        <taxon>Bacteria</taxon>
        <taxon>Bacillati</taxon>
        <taxon>Actinomycetota</taxon>
        <taxon>Actinomycetes</taxon>
        <taxon>Pseudonocardiales</taxon>
        <taxon>Pseudonocardiaceae</taxon>
        <taxon>Saccharopolyspora</taxon>
    </lineage>
</organism>
<dbReference type="HAMAP" id="MF_00984">
    <property type="entry name" value="SSB"/>
    <property type="match status" value="1"/>
</dbReference>
<evidence type="ECO:0000256" key="4">
    <source>
        <dbReference type="SAM" id="MobiDB-lite"/>
    </source>
</evidence>
<reference evidence="5 6" key="1">
    <citation type="journal article" date="2019" name="Int. J. Syst. Evol. Microbiol.">
        <title>The Global Catalogue of Microorganisms (GCM) 10K type strain sequencing project: providing services to taxonomists for standard genome sequencing and annotation.</title>
        <authorList>
            <consortium name="The Broad Institute Genomics Platform"/>
            <consortium name="The Broad Institute Genome Sequencing Center for Infectious Disease"/>
            <person name="Wu L."/>
            <person name="Ma J."/>
        </authorList>
    </citation>
    <scope>NUCLEOTIDE SEQUENCE [LARGE SCALE GENOMIC DNA]</scope>
    <source>
        <strain evidence="5 6">JCM 9383</strain>
    </source>
</reference>
<comment type="subunit">
    <text evidence="2">Homotetramer.</text>
</comment>
<sequence length="151" mass="16011">MSLPSMTGVGRLTADPEIRFSQSGVAVLTVPLAFNARRKDESGNWVDGDSFFVRGTLFREAAENGAESLSKGMEVVVTGRLKTDQWEDRETGQKRSAPALLIDSIGPNVRFVTVTVNKVERNGSGGSGGSAPWGSAPTPAGRGGWSDEPPF</sequence>
<protein>
    <recommendedName>
        <fullName evidence="2 3">Single-stranded DNA-binding protein</fullName>
        <shortName evidence="2">SSB</shortName>
    </recommendedName>
</protein>
<name>A0ABN3V137_9PSEU</name>
<evidence type="ECO:0000256" key="3">
    <source>
        <dbReference type="RuleBase" id="RU000524"/>
    </source>
</evidence>
<dbReference type="Proteomes" id="UP001500979">
    <property type="component" value="Unassembled WGS sequence"/>
</dbReference>
<proteinExistence type="inferred from homology"/>
<dbReference type="PANTHER" id="PTHR10302">
    <property type="entry name" value="SINGLE-STRANDED DNA-BINDING PROTEIN"/>
    <property type="match status" value="1"/>
</dbReference>
<feature type="region of interest" description="Disordered" evidence="4">
    <location>
        <begin position="119"/>
        <end position="151"/>
    </location>
</feature>
<dbReference type="PANTHER" id="PTHR10302:SF27">
    <property type="entry name" value="SINGLE-STRANDED DNA-BINDING PROTEIN"/>
    <property type="match status" value="1"/>
</dbReference>
<dbReference type="NCBIfam" id="TIGR00621">
    <property type="entry name" value="ssb"/>
    <property type="match status" value="1"/>
</dbReference>